<feature type="transmembrane region" description="Helical" evidence="9">
    <location>
        <begin position="282"/>
        <end position="306"/>
    </location>
</feature>
<keyword evidence="5" id="KW-0175">Coiled coil</keyword>
<keyword evidence="3 9" id="KW-0812">Transmembrane</keyword>
<evidence type="ECO:0000256" key="7">
    <source>
        <dbReference type="ARBA" id="ARBA00023242"/>
    </source>
</evidence>
<feature type="transmembrane region" description="Helical" evidence="9">
    <location>
        <begin position="244"/>
        <end position="262"/>
    </location>
</feature>
<evidence type="ECO:0000256" key="9">
    <source>
        <dbReference type="SAM" id="Phobius"/>
    </source>
</evidence>
<evidence type="ECO:0000256" key="8">
    <source>
        <dbReference type="ARBA" id="ARBA00045162"/>
    </source>
</evidence>
<protein>
    <submittedName>
        <fullName evidence="10">Transmembrane protein 120B</fullName>
    </submittedName>
</protein>
<dbReference type="GO" id="GO:0005637">
    <property type="term" value="C:nuclear inner membrane"/>
    <property type="evidence" value="ECO:0007669"/>
    <property type="project" value="UniProtKB-SubCell"/>
</dbReference>
<keyword evidence="11" id="KW-1185">Reference proteome</keyword>
<name>A0A8C0U2Z3_CYACU</name>
<proteinExistence type="inferred from homology"/>
<comment type="function">
    <text evidence="8">Necessary for efficient adipogenesis. Does not show ion channel activity.</text>
</comment>
<dbReference type="PANTHER" id="PTHR21433">
    <property type="entry name" value="TRANSMEMBRANE PROTEIN INDUCED BY TUMOR NECROSIS FACTOR ALPHA"/>
    <property type="match status" value="1"/>
</dbReference>
<dbReference type="AlphaFoldDB" id="A0A8C0U2Z3"/>
<dbReference type="Ensembl" id="ENSCCET00000004186.1">
    <property type="protein sequence ID" value="ENSCCEP00000002545.1"/>
    <property type="gene ID" value="ENSCCEG00000002820.1"/>
</dbReference>
<comment type="similarity">
    <text evidence="2">Belongs to the TMEM120 family.</text>
</comment>
<gene>
    <name evidence="10" type="primary">TMEM120B</name>
</gene>
<sequence length="320" mass="37848">MKNGTVTSRHTMLQKMEIYMYILNLVVPTQQPALMHLRHCVAAETDPPCRQNAAFHHCLFSKCFSKTSVSGLAFSFVCGLEKVKPHSSQTSVCVHKQHLFPSRFAYKDEYEKFKLYLTIILLLGAVACRFFLHYRVTDEVFNFLLVWYYCTLTIRESILISNGSRIKGWWVSHHYVSTFLSGVMLTWPDGLMYQMFRSQFLAFSIFQSCVQFLQYYYQRGCLYRLRALGERNHLDLTVEGFQSWMWRGLTFLLPFLFFGHFWQLYNAITLFRLSRHKECKEWQVFVLAFTFLLLFLGNFLTTLKVVHTKLQKNKDKVKKL</sequence>
<feature type="transmembrane region" description="Helical" evidence="9">
    <location>
        <begin position="200"/>
        <end position="217"/>
    </location>
</feature>
<keyword evidence="6 9" id="KW-0472">Membrane</keyword>
<comment type="subcellular location">
    <subcellularLocation>
        <location evidence="1">Nucleus inner membrane</location>
        <topology evidence="1">Multi-pass membrane protein</topology>
    </subcellularLocation>
</comment>
<evidence type="ECO:0000256" key="5">
    <source>
        <dbReference type="ARBA" id="ARBA00023054"/>
    </source>
</evidence>
<evidence type="ECO:0000256" key="3">
    <source>
        <dbReference type="ARBA" id="ARBA00022692"/>
    </source>
</evidence>
<dbReference type="Proteomes" id="UP000694410">
    <property type="component" value="Unplaced"/>
</dbReference>
<dbReference type="PANTHER" id="PTHR21433:SF2">
    <property type="entry name" value="TRANSMEMBRANE PROTEIN 120B"/>
    <property type="match status" value="1"/>
</dbReference>
<organism evidence="10 11">
    <name type="scientific">Cyanistes caeruleus</name>
    <name type="common">Eurasian blue tit</name>
    <name type="synonym">Parus caeruleus</name>
    <dbReference type="NCBI Taxonomy" id="156563"/>
    <lineage>
        <taxon>Eukaryota</taxon>
        <taxon>Metazoa</taxon>
        <taxon>Chordata</taxon>
        <taxon>Craniata</taxon>
        <taxon>Vertebrata</taxon>
        <taxon>Euteleostomi</taxon>
        <taxon>Archelosauria</taxon>
        <taxon>Archosauria</taxon>
        <taxon>Dinosauria</taxon>
        <taxon>Saurischia</taxon>
        <taxon>Theropoda</taxon>
        <taxon>Coelurosauria</taxon>
        <taxon>Aves</taxon>
        <taxon>Neognathae</taxon>
        <taxon>Neoaves</taxon>
        <taxon>Telluraves</taxon>
        <taxon>Australaves</taxon>
        <taxon>Passeriformes</taxon>
        <taxon>Paridae</taxon>
        <taxon>Cyanistes</taxon>
    </lineage>
</organism>
<dbReference type="GO" id="GO:0045444">
    <property type="term" value="P:fat cell differentiation"/>
    <property type="evidence" value="ECO:0007669"/>
    <property type="project" value="TreeGrafter"/>
</dbReference>
<feature type="transmembrane region" description="Helical" evidence="9">
    <location>
        <begin position="113"/>
        <end position="134"/>
    </location>
</feature>
<reference evidence="10" key="1">
    <citation type="submission" date="2025-08" db="UniProtKB">
        <authorList>
            <consortium name="Ensembl"/>
        </authorList>
    </citation>
    <scope>IDENTIFICATION</scope>
</reference>
<evidence type="ECO:0000256" key="2">
    <source>
        <dbReference type="ARBA" id="ARBA00009700"/>
    </source>
</evidence>
<evidence type="ECO:0000313" key="11">
    <source>
        <dbReference type="Proteomes" id="UP000694410"/>
    </source>
</evidence>
<keyword evidence="4 9" id="KW-1133">Transmembrane helix</keyword>
<keyword evidence="7" id="KW-0539">Nucleus</keyword>
<evidence type="ECO:0000313" key="10">
    <source>
        <dbReference type="Ensembl" id="ENSCCEP00000002545.1"/>
    </source>
</evidence>
<accession>A0A8C0U2Z3</accession>
<dbReference type="Pfam" id="PF07851">
    <property type="entry name" value="TMEM120A-B"/>
    <property type="match status" value="1"/>
</dbReference>
<dbReference type="InterPro" id="IPR012926">
    <property type="entry name" value="TMEM120A/B"/>
</dbReference>
<evidence type="ECO:0000256" key="6">
    <source>
        <dbReference type="ARBA" id="ARBA00023136"/>
    </source>
</evidence>
<reference evidence="10" key="2">
    <citation type="submission" date="2025-09" db="UniProtKB">
        <authorList>
            <consortium name="Ensembl"/>
        </authorList>
    </citation>
    <scope>IDENTIFICATION</scope>
</reference>
<evidence type="ECO:0000256" key="4">
    <source>
        <dbReference type="ARBA" id="ARBA00022989"/>
    </source>
</evidence>
<evidence type="ECO:0000256" key="1">
    <source>
        <dbReference type="ARBA" id="ARBA00004473"/>
    </source>
</evidence>